<evidence type="ECO:0000256" key="1">
    <source>
        <dbReference type="ARBA" id="ARBA00007398"/>
    </source>
</evidence>
<feature type="region of interest" description="Disordered" evidence="3">
    <location>
        <begin position="473"/>
        <end position="504"/>
    </location>
</feature>
<evidence type="ECO:0000256" key="2">
    <source>
        <dbReference type="RuleBase" id="RU363115"/>
    </source>
</evidence>
<sequence>MGVKGLTTYIAKNAKKFLVPHELHDCNLVIDGDNLACQLFKKICSTTNCAFGGDYDMFYMQVCRFFILLDKCNVKSYVLLDGGYEEYRLRTVHTRLRSKIASIKHIDPSRPDTIHFPLLIREVFVRALKDMGIKVMRCLFEADEEVANLARRLDCPVLSYDSDFYIYNVLYIPFVSLTFKVYKKIIQRDGNQMIRTERCSMKARKRNRKARVPIMDIDGDENEPEDDSTEECYYYLDCCLYQMENLLKYTKLTEELLPFFGAIVGNDFTQQSKLKKFYSGHKQNTYKKNIIMLKLLKYDDWSSLAIHVALDNVIYLDDIKELCCDDDDKSWKPLLLIVPLRLGINEINPIYIDGLKRCFEINRNMGMIGGKPNQALYFIGYVGDEVLYLDPHTTQRNGSVGNKQTIEEIEMDETFHQKYASRIPFRQMDPSLAVCFLCRTQLEFDELYARLLQDVLSESHPLFEVIQTRQQPWPSVASTSTPSHRRSRNRGDSETDPTLGEFEELDVRQSDEDFEIIA</sequence>
<dbReference type="InterPro" id="IPR029060">
    <property type="entry name" value="PIN-like_dom_sf"/>
</dbReference>
<keyword evidence="2" id="KW-0645">Protease</keyword>
<comment type="similarity">
    <text evidence="2">Belongs to the peptidase C54 family.</text>
</comment>
<dbReference type="PANTHER" id="PTHR15665">
    <property type="entry name" value="ASTEROID PROTEIN"/>
    <property type="match status" value="1"/>
</dbReference>
<dbReference type="GO" id="GO:0006914">
    <property type="term" value="P:autophagy"/>
    <property type="evidence" value="ECO:0007669"/>
    <property type="project" value="UniProtKB-KW"/>
</dbReference>
<proteinExistence type="inferred from homology"/>
<dbReference type="GO" id="GO:0008234">
    <property type="term" value="F:cysteine-type peptidase activity"/>
    <property type="evidence" value="ECO:0007669"/>
    <property type="project" value="InterPro"/>
</dbReference>
<comment type="subcellular location">
    <subcellularLocation>
        <location evidence="2">Cytoplasm</location>
    </subcellularLocation>
</comment>
<dbReference type="InterPro" id="IPR046792">
    <property type="entry name" value="Peptidase_C54_cat"/>
</dbReference>
<comment type="similarity">
    <text evidence="1">Belongs to the asteroid family.</text>
</comment>
<dbReference type="SUPFAM" id="SSF88723">
    <property type="entry name" value="PIN domain-like"/>
    <property type="match status" value="1"/>
</dbReference>
<dbReference type="Gene3D" id="3.40.50.1010">
    <property type="entry name" value="5'-nuclease"/>
    <property type="match status" value="1"/>
</dbReference>
<dbReference type="InterPro" id="IPR026832">
    <property type="entry name" value="Asteroid"/>
</dbReference>
<dbReference type="SUPFAM" id="SSF54001">
    <property type="entry name" value="Cysteine proteinases"/>
    <property type="match status" value="1"/>
</dbReference>
<dbReference type="Pfam" id="PF03416">
    <property type="entry name" value="Peptidase_C54"/>
    <property type="match status" value="1"/>
</dbReference>
<feature type="compositionally biased region" description="Polar residues" evidence="3">
    <location>
        <begin position="473"/>
        <end position="482"/>
    </location>
</feature>
<dbReference type="AlphaFoldDB" id="A0A1B0D0V8"/>
<keyword evidence="2" id="KW-0963">Cytoplasm</keyword>
<dbReference type="GO" id="GO:0006508">
    <property type="term" value="P:proteolysis"/>
    <property type="evidence" value="ECO:0007669"/>
    <property type="project" value="UniProtKB-KW"/>
</dbReference>
<keyword evidence="2" id="KW-0813">Transport</keyword>
<keyword evidence="2" id="KW-0072">Autophagy</keyword>
<dbReference type="InterPro" id="IPR038765">
    <property type="entry name" value="Papain-like_cys_pep_sf"/>
</dbReference>
<keyword evidence="2" id="KW-0653">Protein transport</keyword>
<keyword evidence="2" id="KW-0378">Hydrolase</keyword>
<evidence type="ECO:0000313" key="5">
    <source>
        <dbReference type="EnsemblMetazoa" id="PPAI000982-PA"/>
    </source>
</evidence>
<dbReference type="VEuPathDB" id="VectorBase:PPAPM1_005114"/>
<dbReference type="EMBL" id="AJVK01021727">
    <property type="status" value="NOT_ANNOTATED_CDS"/>
    <property type="molecule type" value="Genomic_DNA"/>
</dbReference>
<evidence type="ECO:0000313" key="6">
    <source>
        <dbReference type="Proteomes" id="UP000092462"/>
    </source>
</evidence>
<dbReference type="EnsemblMetazoa" id="PPAI000982-RA">
    <property type="protein sequence ID" value="PPAI000982-PA"/>
    <property type="gene ID" value="PPAI000982"/>
</dbReference>
<dbReference type="EC" id="3.4.22.-" evidence="2"/>
<keyword evidence="6" id="KW-1185">Reference proteome</keyword>
<dbReference type="GO" id="GO:0015031">
    <property type="term" value="P:protein transport"/>
    <property type="evidence" value="ECO:0007669"/>
    <property type="project" value="UniProtKB-KW"/>
</dbReference>
<evidence type="ECO:0000256" key="3">
    <source>
        <dbReference type="SAM" id="MobiDB-lite"/>
    </source>
</evidence>
<dbReference type="VEuPathDB" id="VectorBase:PPAI000982"/>
<feature type="domain" description="Peptidase C54 catalytic" evidence="4">
    <location>
        <begin position="291"/>
        <end position="449"/>
    </location>
</feature>
<comment type="function">
    <text evidence="2">Cysteine protease that plays a key role in autophagy by mediating both proteolytic activation and delipidation of ATG8 family proteins.</text>
</comment>
<protein>
    <recommendedName>
        <fullName evidence="2">Cysteine protease</fullName>
        <ecNumber evidence="2">3.4.22.-</ecNumber>
    </recommendedName>
</protein>
<reference evidence="5" key="1">
    <citation type="submission" date="2022-08" db="UniProtKB">
        <authorList>
            <consortium name="EnsemblMetazoa"/>
        </authorList>
    </citation>
    <scope>IDENTIFICATION</scope>
    <source>
        <strain evidence="5">Israel</strain>
    </source>
</reference>
<organism evidence="5 6">
    <name type="scientific">Phlebotomus papatasi</name>
    <name type="common">Sandfly</name>
    <dbReference type="NCBI Taxonomy" id="29031"/>
    <lineage>
        <taxon>Eukaryota</taxon>
        <taxon>Metazoa</taxon>
        <taxon>Ecdysozoa</taxon>
        <taxon>Arthropoda</taxon>
        <taxon>Hexapoda</taxon>
        <taxon>Insecta</taxon>
        <taxon>Pterygota</taxon>
        <taxon>Neoptera</taxon>
        <taxon>Endopterygota</taxon>
        <taxon>Diptera</taxon>
        <taxon>Nematocera</taxon>
        <taxon>Psychodoidea</taxon>
        <taxon>Psychodidae</taxon>
        <taxon>Phlebotomus</taxon>
        <taxon>Phlebotomus</taxon>
    </lineage>
</organism>
<dbReference type="GO" id="GO:0019786">
    <property type="term" value="F:protein-phosphatidylethanolamide deconjugating activity"/>
    <property type="evidence" value="ECO:0007669"/>
    <property type="project" value="InterPro"/>
</dbReference>
<name>A0A1B0D0V8_PHLPP</name>
<accession>A0A1B0D0V8</accession>
<evidence type="ECO:0000259" key="4">
    <source>
        <dbReference type="Pfam" id="PF03416"/>
    </source>
</evidence>
<dbReference type="PANTHER" id="PTHR15665:SF1">
    <property type="entry name" value="PROTEIN ASTEROID HOMOLOG 1"/>
    <property type="match status" value="1"/>
</dbReference>
<dbReference type="GO" id="GO:0005737">
    <property type="term" value="C:cytoplasm"/>
    <property type="evidence" value="ECO:0007669"/>
    <property type="project" value="UniProtKB-SubCell"/>
</dbReference>
<dbReference type="Proteomes" id="UP000092462">
    <property type="component" value="Unassembled WGS sequence"/>
</dbReference>